<evidence type="ECO:0000259" key="6">
    <source>
        <dbReference type="Pfam" id="PF08281"/>
    </source>
</evidence>
<dbReference type="RefSeq" id="WP_184100716.1">
    <property type="nucleotide sequence ID" value="NZ_JACIJH010000015.1"/>
</dbReference>
<evidence type="ECO:0000313" key="7">
    <source>
        <dbReference type="EMBL" id="MBB5708194.1"/>
    </source>
</evidence>
<keyword evidence="3" id="KW-0731">Sigma factor</keyword>
<name>A0A7W9ES07_9SPHN</name>
<comment type="caution">
    <text evidence="7">The sequence shown here is derived from an EMBL/GenBank/DDBJ whole genome shotgun (WGS) entry which is preliminary data.</text>
</comment>
<dbReference type="InterPro" id="IPR039425">
    <property type="entry name" value="RNA_pol_sigma-70-like"/>
</dbReference>
<keyword evidence="8" id="KW-1185">Reference proteome</keyword>
<evidence type="ECO:0000256" key="3">
    <source>
        <dbReference type="ARBA" id="ARBA00023082"/>
    </source>
</evidence>
<accession>A0A7W9ES07</accession>
<feature type="region of interest" description="Disordered" evidence="5">
    <location>
        <begin position="1"/>
        <end position="31"/>
    </location>
</feature>
<dbReference type="EMBL" id="JACIJH010000015">
    <property type="protein sequence ID" value="MBB5708194.1"/>
    <property type="molecule type" value="Genomic_DNA"/>
</dbReference>
<dbReference type="InterPro" id="IPR013324">
    <property type="entry name" value="RNA_pol_sigma_r3/r4-like"/>
</dbReference>
<dbReference type="NCBIfam" id="TIGR02937">
    <property type="entry name" value="sigma70-ECF"/>
    <property type="match status" value="1"/>
</dbReference>
<dbReference type="Proteomes" id="UP000537161">
    <property type="component" value="Unassembled WGS sequence"/>
</dbReference>
<reference evidence="7 8" key="1">
    <citation type="submission" date="2020-08" db="EMBL/GenBank/DDBJ databases">
        <title>Genomic Encyclopedia of Type Strains, Phase IV (KMG-IV): sequencing the most valuable type-strain genomes for metagenomic binning, comparative biology and taxonomic classification.</title>
        <authorList>
            <person name="Goeker M."/>
        </authorList>
    </citation>
    <scope>NUCLEOTIDE SEQUENCE [LARGE SCALE GENOMIC DNA]</scope>
    <source>
        <strain evidence="7 8">DSM 27163</strain>
    </source>
</reference>
<dbReference type="AlphaFoldDB" id="A0A7W9ES07"/>
<dbReference type="Gene3D" id="1.10.1740.10">
    <property type="match status" value="1"/>
</dbReference>
<dbReference type="SUPFAM" id="SSF88946">
    <property type="entry name" value="Sigma2 domain of RNA polymerase sigma factors"/>
    <property type="match status" value="1"/>
</dbReference>
<dbReference type="GO" id="GO:0003677">
    <property type="term" value="F:DNA binding"/>
    <property type="evidence" value="ECO:0007669"/>
    <property type="project" value="InterPro"/>
</dbReference>
<dbReference type="Gene3D" id="1.10.10.10">
    <property type="entry name" value="Winged helix-like DNA-binding domain superfamily/Winged helix DNA-binding domain"/>
    <property type="match status" value="1"/>
</dbReference>
<evidence type="ECO:0000256" key="4">
    <source>
        <dbReference type="ARBA" id="ARBA00023163"/>
    </source>
</evidence>
<comment type="similarity">
    <text evidence="1">Belongs to the sigma-70 factor family. ECF subfamily.</text>
</comment>
<evidence type="ECO:0000256" key="2">
    <source>
        <dbReference type="ARBA" id="ARBA00023015"/>
    </source>
</evidence>
<keyword evidence="4" id="KW-0804">Transcription</keyword>
<proteinExistence type="inferred from homology"/>
<dbReference type="GO" id="GO:0016987">
    <property type="term" value="F:sigma factor activity"/>
    <property type="evidence" value="ECO:0007669"/>
    <property type="project" value="UniProtKB-KW"/>
</dbReference>
<dbReference type="GO" id="GO:0006352">
    <property type="term" value="P:DNA-templated transcription initiation"/>
    <property type="evidence" value="ECO:0007669"/>
    <property type="project" value="InterPro"/>
</dbReference>
<gene>
    <name evidence="7" type="ORF">FHR21_003573</name>
</gene>
<dbReference type="PANTHER" id="PTHR43133:SF63">
    <property type="entry name" value="RNA POLYMERASE SIGMA FACTOR FECI-RELATED"/>
    <property type="match status" value="1"/>
</dbReference>
<dbReference type="CDD" id="cd06171">
    <property type="entry name" value="Sigma70_r4"/>
    <property type="match status" value="1"/>
</dbReference>
<evidence type="ECO:0000256" key="1">
    <source>
        <dbReference type="ARBA" id="ARBA00010641"/>
    </source>
</evidence>
<evidence type="ECO:0000313" key="8">
    <source>
        <dbReference type="Proteomes" id="UP000537161"/>
    </source>
</evidence>
<evidence type="ECO:0000256" key="5">
    <source>
        <dbReference type="SAM" id="MobiDB-lite"/>
    </source>
</evidence>
<dbReference type="SUPFAM" id="SSF88659">
    <property type="entry name" value="Sigma3 and sigma4 domains of RNA polymerase sigma factors"/>
    <property type="match status" value="1"/>
</dbReference>
<dbReference type="InterPro" id="IPR013249">
    <property type="entry name" value="RNA_pol_sigma70_r4_t2"/>
</dbReference>
<keyword evidence="2" id="KW-0805">Transcription regulation</keyword>
<feature type="domain" description="RNA polymerase sigma factor 70 region 4 type 2" evidence="6">
    <location>
        <begin position="193"/>
        <end position="243"/>
    </location>
</feature>
<protein>
    <submittedName>
        <fullName evidence="7">RNA polymerase sigma-70 factor (ECF subfamily)</fullName>
    </submittedName>
</protein>
<dbReference type="InterPro" id="IPR036388">
    <property type="entry name" value="WH-like_DNA-bd_sf"/>
</dbReference>
<sequence>MPERENSVRESMSLNAIPPGGRLRMSKPSGQRRRRGFLVPVLNARLVGAVAAFSKADAMDYDDSEKDGRRGLDAADPLPPDDWAGFGSSARAEALYAAQRPLVAGIFRRSVPPQEVGDLVQETFRRVFSAKGHRAGLLDAPAAYLAAAARSVLRNRARSGVRSRISAHHSFEEQEIAGPDPHVALEARDMIRRAEQAIARLGTTTQDVFLMHRFENLSYEEIARIKGMSIKRVEKHISKARVAIRKARDTDA</sequence>
<organism evidence="7 8">
    <name type="scientific">Sphingopyxis panaciterrulae</name>
    <dbReference type="NCBI Taxonomy" id="462372"/>
    <lineage>
        <taxon>Bacteria</taxon>
        <taxon>Pseudomonadati</taxon>
        <taxon>Pseudomonadota</taxon>
        <taxon>Alphaproteobacteria</taxon>
        <taxon>Sphingomonadales</taxon>
        <taxon>Sphingomonadaceae</taxon>
        <taxon>Sphingopyxis</taxon>
    </lineage>
</organism>
<dbReference type="InterPro" id="IPR014284">
    <property type="entry name" value="RNA_pol_sigma-70_dom"/>
</dbReference>
<dbReference type="InterPro" id="IPR013325">
    <property type="entry name" value="RNA_pol_sigma_r2"/>
</dbReference>
<dbReference type="Pfam" id="PF08281">
    <property type="entry name" value="Sigma70_r4_2"/>
    <property type="match status" value="1"/>
</dbReference>
<dbReference type="PANTHER" id="PTHR43133">
    <property type="entry name" value="RNA POLYMERASE ECF-TYPE SIGMA FACTO"/>
    <property type="match status" value="1"/>
</dbReference>
<feature type="region of interest" description="Disordered" evidence="5">
    <location>
        <begin position="60"/>
        <end position="80"/>
    </location>
</feature>